<organism evidence="2 3">
    <name type="scientific">Pseudomonas putida</name>
    <name type="common">Arthrobacter siderocapsulatus</name>
    <dbReference type="NCBI Taxonomy" id="303"/>
    <lineage>
        <taxon>Bacteria</taxon>
        <taxon>Pseudomonadati</taxon>
        <taxon>Pseudomonadota</taxon>
        <taxon>Gammaproteobacteria</taxon>
        <taxon>Pseudomonadales</taxon>
        <taxon>Pseudomonadaceae</taxon>
        <taxon>Pseudomonas</taxon>
    </lineage>
</organism>
<name>A0A7V8ED55_PSEPU</name>
<dbReference type="Proteomes" id="UP000442695">
    <property type="component" value="Unassembled WGS sequence"/>
</dbReference>
<protein>
    <submittedName>
        <fullName evidence="2">Lysis protein</fullName>
    </submittedName>
</protein>
<evidence type="ECO:0000313" key="2">
    <source>
        <dbReference type="EMBL" id="KAF0251992.1"/>
    </source>
</evidence>
<dbReference type="RefSeq" id="WP_156859631.1">
    <property type="nucleotide sequence ID" value="NZ_WOWR01000048.1"/>
</dbReference>
<dbReference type="Pfam" id="PF03245">
    <property type="entry name" value="Phage_lysis"/>
    <property type="match status" value="1"/>
</dbReference>
<dbReference type="InterPro" id="IPR004929">
    <property type="entry name" value="I-spanin"/>
</dbReference>
<dbReference type="EMBL" id="WOWR01000048">
    <property type="protein sequence ID" value="KAF0251992.1"/>
    <property type="molecule type" value="Genomic_DNA"/>
</dbReference>
<proteinExistence type="predicted"/>
<evidence type="ECO:0000256" key="1">
    <source>
        <dbReference type="SAM" id="Coils"/>
    </source>
</evidence>
<reference evidence="2 3" key="1">
    <citation type="submission" date="2019-12" db="EMBL/GenBank/DDBJ databases">
        <authorList>
            <person name="Woiski C."/>
        </authorList>
    </citation>
    <scope>NUCLEOTIDE SEQUENCE [LARGE SCALE GENOMIC DNA]</scope>
    <source>
        <strain evidence="2 3">BOE100</strain>
    </source>
</reference>
<sequence>MSKYLMIALFALAAVLGGVLLKRDRDALQGEVTEARRQVAQLQQQAQQAAQALQTRDELDKQRFKEMTDAKHEIDGLRDELAAGTKRVLVRATCPASVPAAAGPTGVDDAGNPELTDAAGQDYLRLREQIVTTEAQLQGLKDYIRQVVQGAK</sequence>
<feature type="coiled-coil region" evidence="1">
    <location>
        <begin position="25"/>
        <end position="62"/>
    </location>
</feature>
<comment type="caution">
    <text evidence="2">The sequence shown here is derived from an EMBL/GenBank/DDBJ whole genome shotgun (WGS) entry which is preliminary data.</text>
</comment>
<keyword evidence="1" id="KW-0175">Coiled coil</keyword>
<dbReference type="AlphaFoldDB" id="A0A7V8ED55"/>
<gene>
    <name evidence="2" type="ORF">GN299_25460</name>
</gene>
<accession>A0A7V8ED55</accession>
<dbReference type="GO" id="GO:0044659">
    <property type="term" value="P:viral release from host cell by cytolysis"/>
    <property type="evidence" value="ECO:0007669"/>
    <property type="project" value="InterPro"/>
</dbReference>
<evidence type="ECO:0000313" key="3">
    <source>
        <dbReference type="Proteomes" id="UP000442695"/>
    </source>
</evidence>